<keyword evidence="4" id="KW-1185">Reference proteome</keyword>
<gene>
    <name evidence="3" type="ORF">CF165_44535</name>
</gene>
<dbReference type="PANTHER" id="PTHR35526:SF3">
    <property type="entry name" value="ANTI-SIGMA-F FACTOR RSBW"/>
    <property type="match status" value="1"/>
</dbReference>
<keyword evidence="1" id="KW-0723">Serine/threonine-protein kinase</keyword>
<dbReference type="EMBL" id="NMUL01000067">
    <property type="protein sequence ID" value="OXM60034.1"/>
    <property type="molecule type" value="Genomic_DNA"/>
</dbReference>
<keyword evidence="1" id="KW-0808">Transferase</keyword>
<sequence>MPDAVDEPARRSRDSVVREVAAVAAQAAILRDVLVDWACGCGMPAELVQDLKLAAYEAMANVVEHAYPDGTVGTMTVAAHRESGAITVTISDSGRWRDGDSRPLGGRGVPIIRAVAPEAGITSTPTGTTVRMRWPWRPA</sequence>
<dbReference type="Proteomes" id="UP000215199">
    <property type="component" value="Unassembled WGS sequence"/>
</dbReference>
<reference evidence="4" key="1">
    <citation type="submission" date="2017-07" db="EMBL/GenBank/DDBJ databases">
        <title>Comparative genome mining reveals phylogenetic distribution patterns of secondary metabolites in Amycolatopsis.</title>
        <authorList>
            <person name="Adamek M."/>
            <person name="Alanjary M."/>
            <person name="Sales-Ortells H."/>
            <person name="Goodfellow M."/>
            <person name="Bull A.T."/>
            <person name="Kalinowski J."/>
            <person name="Ziemert N."/>
        </authorList>
    </citation>
    <scope>NUCLEOTIDE SEQUENCE [LARGE SCALE GENOMIC DNA]</scope>
    <source>
        <strain evidence="4">H5</strain>
    </source>
</reference>
<organism evidence="3 4">
    <name type="scientific">Amycolatopsis vastitatis</name>
    <dbReference type="NCBI Taxonomy" id="1905142"/>
    <lineage>
        <taxon>Bacteria</taxon>
        <taxon>Bacillati</taxon>
        <taxon>Actinomycetota</taxon>
        <taxon>Actinomycetes</taxon>
        <taxon>Pseudonocardiales</taxon>
        <taxon>Pseudonocardiaceae</taxon>
        <taxon>Amycolatopsis</taxon>
    </lineage>
</organism>
<evidence type="ECO:0000256" key="1">
    <source>
        <dbReference type="ARBA" id="ARBA00022527"/>
    </source>
</evidence>
<dbReference type="Gene3D" id="3.30.565.10">
    <property type="entry name" value="Histidine kinase-like ATPase, C-terminal domain"/>
    <property type="match status" value="1"/>
</dbReference>
<evidence type="ECO:0000313" key="3">
    <source>
        <dbReference type="EMBL" id="OXM60034.1"/>
    </source>
</evidence>
<evidence type="ECO:0000259" key="2">
    <source>
        <dbReference type="Pfam" id="PF13581"/>
    </source>
</evidence>
<comment type="caution">
    <text evidence="3">The sequence shown here is derived from an EMBL/GenBank/DDBJ whole genome shotgun (WGS) entry which is preliminary data.</text>
</comment>
<dbReference type="AlphaFoldDB" id="A0A229SML5"/>
<accession>A0A229SML5</accession>
<dbReference type="CDD" id="cd16936">
    <property type="entry name" value="HATPase_RsbW-like"/>
    <property type="match status" value="1"/>
</dbReference>
<feature type="domain" description="Histidine kinase/HSP90-like ATPase" evidence="2">
    <location>
        <begin position="22"/>
        <end position="134"/>
    </location>
</feature>
<dbReference type="PANTHER" id="PTHR35526">
    <property type="entry name" value="ANTI-SIGMA-F FACTOR RSBW-RELATED"/>
    <property type="match status" value="1"/>
</dbReference>
<keyword evidence="1" id="KW-0418">Kinase</keyword>
<dbReference type="InterPro" id="IPR003594">
    <property type="entry name" value="HATPase_dom"/>
</dbReference>
<dbReference type="Pfam" id="PF13581">
    <property type="entry name" value="HATPase_c_2"/>
    <property type="match status" value="1"/>
</dbReference>
<dbReference type="GO" id="GO:0004674">
    <property type="term" value="F:protein serine/threonine kinase activity"/>
    <property type="evidence" value="ECO:0007669"/>
    <property type="project" value="UniProtKB-KW"/>
</dbReference>
<dbReference type="InterPro" id="IPR036890">
    <property type="entry name" value="HATPase_C_sf"/>
</dbReference>
<name>A0A229SML5_9PSEU</name>
<dbReference type="OrthoDB" id="5184914at2"/>
<evidence type="ECO:0000313" key="4">
    <source>
        <dbReference type="Proteomes" id="UP000215199"/>
    </source>
</evidence>
<proteinExistence type="predicted"/>
<protein>
    <submittedName>
        <fullName evidence="3">Anti-sigma 24 factor</fullName>
    </submittedName>
</protein>
<dbReference type="SUPFAM" id="SSF55874">
    <property type="entry name" value="ATPase domain of HSP90 chaperone/DNA topoisomerase II/histidine kinase"/>
    <property type="match status" value="1"/>
</dbReference>
<dbReference type="InterPro" id="IPR050267">
    <property type="entry name" value="Anti-sigma-factor_SerPK"/>
</dbReference>